<feature type="compositionally biased region" description="Basic and acidic residues" evidence="1">
    <location>
        <begin position="110"/>
        <end position="123"/>
    </location>
</feature>
<accession>A0A7S4J5K0</accession>
<dbReference type="InterPro" id="IPR010031">
    <property type="entry name" value="FAD_lactone_oxidase-like"/>
</dbReference>
<dbReference type="Gene3D" id="3.30.465.10">
    <property type="match status" value="1"/>
</dbReference>
<feature type="region of interest" description="Disordered" evidence="1">
    <location>
        <begin position="30"/>
        <end position="55"/>
    </location>
</feature>
<dbReference type="InterPro" id="IPR016167">
    <property type="entry name" value="FAD-bd_PCMH_sub1"/>
</dbReference>
<dbReference type="EMBL" id="HBKQ01032340">
    <property type="protein sequence ID" value="CAE2252530.1"/>
    <property type="molecule type" value="Transcribed_RNA"/>
</dbReference>
<evidence type="ECO:0000256" key="1">
    <source>
        <dbReference type="SAM" id="MobiDB-lite"/>
    </source>
</evidence>
<feature type="region of interest" description="Disordered" evidence="1">
    <location>
        <begin position="94"/>
        <end position="226"/>
    </location>
</feature>
<sequence>MVTTAARPVTQLLFLGNICAIANAINHTTHPGAGEDTPTASKDADADYSSPAPPFASIQQTGRNIGIQKNVMMASQALAKRSLAEFISSSKVTDSANAQDGSFSKKNHQHLREGGAYDDDRKLSSRTSFENIGSGPDGGQLVSFHASNSRHESIHSSSFRKLKKAGGPKSSKQTKKPKSQLKTKTSKAPKKAGGPKSSKQTKKPKSQLKTKTSKAPKKTQVSKSQKCTNLVAEDGNWQSWLEDISNFTPIFRPVTDAELRTIIKKSKKYGCSVRMMGARHSQDGLVIQRTEEDAVVISLASHTTEVDGWHDSIDPASLTFRIGAGKSWFDVSALIRPHGFVLHSRTSGAFFSVGGVIANMVHGGGRTAEFMHDYVVKMLVLTSDGIFHEIEGDEELKYWRSSAGQLGMIVAVEMAMHSEASPFIAGVDVTGSPVIDFTKGGLAMERESTAFQTPESESEFASFLGELSSKVYETNAMYDASQFFFNFYTNSLSEYRSNFSGPRFSGAGGDFGDIEKAATYDAATEMLTEEYTDVAFTGGALLPALTADTLCAIFCVPPSGPLGDGSPCIQIPSQVVPGAKLCEVAVETNAALSIAVIDVTDEAWDACSSGPNDGYLGITSLRRFDSVVVFVPARTFAIAFSTWYVVTGQVISGKIPDLTFSPNSNLEFRFIDPQTSALLNPIPTIEELKSDYDDKYGIFFGGASAFDTLMPPLPPGVPDGWIAIEATNLRGAYTDDVSQYMFALEQAWNTMPTNPSVPYGEDVVDICDAANSIFPCAGIPTQGAKCCNPPIPAIAHLGKGWGWGYDPSITPTTGKMQPFKDTNALVNMFKESSISAFNAKRSELDAGIFAGGAMMRWLDESFPHSGFEARKLDGQMCGSPDFALTPNKECINEMCVNSICVDSEV</sequence>
<feature type="domain" description="FAD-binding PCMH-type" evidence="3">
    <location>
        <begin position="243"/>
        <end position="419"/>
    </location>
</feature>
<proteinExistence type="predicted"/>
<evidence type="ECO:0000313" key="4">
    <source>
        <dbReference type="EMBL" id="CAE2252530.1"/>
    </source>
</evidence>
<feature type="compositionally biased region" description="Polar residues" evidence="1">
    <location>
        <begin position="94"/>
        <end position="104"/>
    </location>
</feature>
<dbReference type="PANTHER" id="PTHR43762">
    <property type="entry name" value="L-GULONOLACTONE OXIDASE"/>
    <property type="match status" value="1"/>
</dbReference>
<gene>
    <name evidence="4" type="ORF">OAUR00152_LOCUS22079</name>
</gene>
<dbReference type="GO" id="GO:0016899">
    <property type="term" value="F:oxidoreductase activity, acting on the CH-OH group of donors, oxygen as acceptor"/>
    <property type="evidence" value="ECO:0007669"/>
    <property type="project" value="InterPro"/>
</dbReference>
<dbReference type="PROSITE" id="PS51387">
    <property type="entry name" value="FAD_PCMH"/>
    <property type="match status" value="1"/>
</dbReference>
<feature type="signal peptide" evidence="2">
    <location>
        <begin position="1"/>
        <end position="24"/>
    </location>
</feature>
<evidence type="ECO:0000256" key="2">
    <source>
        <dbReference type="SAM" id="SignalP"/>
    </source>
</evidence>
<reference evidence="4" key="1">
    <citation type="submission" date="2021-01" db="EMBL/GenBank/DDBJ databases">
        <authorList>
            <person name="Corre E."/>
            <person name="Pelletier E."/>
            <person name="Niang G."/>
            <person name="Scheremetjew M."/>
            <person name="Finn R."/>
            <person name="Kale V."/>
            <person name="Holt S."/>
            <person name="Cochrane G."/>
            <person name="Meng A."/>
            <person name="Brown T."/>
            <person name="Cohen L."/>
        </authorList>
    </citation>
    <scope>NUCLEOTIDE SEQUENCE</scope>
    <source>
        <strain evidence="4">Isolate 1302-5</strain>
    </source>
</reference>
<evidence type="ECO:0000259" key="3">
    <source>
        <dbReference type="PROSITE" id="PS51387"/>
    </source>
</evidence>
<dbReference type="Pfam" id="PF01565">
    <property type="entry name" value="FAD_binding_4"/>
    <property type="match status" value="1"/>
</dbReference>
<dbReference type="Gene3D" id="3.30.43.10">
    <property type="entry name" value="Uridine Diphospho-n-acetylenolpyruvylglucosamine Reductase, domain 2"/>
    <property type="match status" value="1"/>
</dbReference>
<name>A0A7S4J5K0_9STRA</name>
<keyword evidence="2" id="KW-0732">Signal</keyword>
<organism evidence="4">
    <name type="scientific">Odontella aurita</name>
    <dbReference type="NCBI Taxonomy" id="265563"/>
    <lineage>
        <taxon>Eukaryota</taxon>
        <taxon>Sar</taxon>
        <taxon>Stramenopiles</taxon>
        <taxon>Ochrophyta</taxon>
        <taxon>Bacillariophyta</taxon>
        <taxon>Mediophyceae</taxon>
        <taxon>Biddulphiophycidae</taxon>
        <taxon>Eupodiscales</taxon>
        <taxon>Odontellaceae</taxon>
        <taxon>Odontella</taxon>
    </lineage>
</organism>
<dbReference type="InterPro" id="IPR036318">
    <property type="entry name" value="FAD-bd_PCMH-like_sf"/>
</dbReference>
<dbReference type="PANTHER" id="PTHR43762:SF1">
    <property type="entry name" value="D-ARABINONO-1,4-LACTONE OXIDASE"/>
    <property type="match status" value="1"/>
</dbReference>
<feature type="compositionally biased region" description="Basic residues" evidence="1">
    <location>
        <begin position="199"/>
        <end position="217"/>
    </location>
</feature>
<protein>
    <recommendedName>
        <fullName evidence="3">FAD-binding PCMH-type domain-containing protein</fullName>
    </recommendedName>
</protein>
<dbReference type="GO" id="GO:0071949">
    <property type="term" value="F:FAD binding"/>
    <property type="evidence" value="ECO:0007669"/>
    <property type="project" value="InterPro"/>
</dbReference>
<dbReference type="InterPro" id="IPR016169">
    <property type="entry name" value="FAD-bd_PCMH_sub2"/>
</dbReference>
<dbReference type="InterPro" id="IPR016166">
    <property type="entry name" value="FAD-bd_PCMH"/>
</dbReference>
<dbReference type="InterPro" id="IPR006094">
    <property type="entry name" value="Oxid_FAD_bind_N"/>
</dbReference>
<feature type="compositionally biased region" description="Basic residues" evidence="1">
    <location>
        <begin position="158"/>
        <end position="190"/>
    </location>
</feature>
<feature type="chain" id="PRO_5030841490" description="FAD-binding PCMH-type domain-containing protein" evidence="2">
    <location>
        <begin position="25"/>
        <end position="905"/>
    </location>
</feature>
<dbReference type="AlphaFoldDB" id="A0A7S4J5K0"/>
<dbReference type="SUPFAM" id="SSF56176">
    <property type="entry name" value="FAD-binding/transporter-associated domain-like"/>
    <property type="match status" value="1"/>
</dbReference>